<comment type="caution">
    <text evidence="2">The sequence shown here is derived from an EMBL/GenBank/DDBJ whole genome shotgun (WGS) entry which is preliminary data.</text>
</comment>
<dbReference type="InterPro" id="IPR047111">
    <property type="entry name" value="YbaP-like"/>
</dbReference>
<keyword evidence="3" id="KW-1185">Reference proteome</keyword>
<dbReference type="EMBL" id="JAAMPU010000098">
    <property type="protein sequence ID" value="NMH27059.1"/>
    <property type="molecule type" value="Genomic_DNA"/>
</dbReference>
<dbReference type="AlphaFoldDB" id="A0A972JEM7"/>
<evidence type="ECO:0000313" key="2">
    <source>
        <dbReference type="EMBL" id="NMH27059.1"/>
    </source>
</evidence>
<dbReference type="InterPro" id="IPR002816">
    <property type="entry name" value="TraB/PrgY/GumN_fam"/>
</dbReference>
<feature type="chain" id="PRO_5037800278" evidence="1">
    <location>
        <begin position="19"/>
        <end position="1219"/>
    </location>
</feature>
<sequence>MKKILLLLVTGLSFFTYAQPKKYQGLLWEISGNGLTKKSYLYGSMHVSEKVSYHLSDAFFQHLLASDYVATESDPATWLDLYSVFAQNRNYDSFYKGFYRHPVKRDELFPLFESSDFMMNNLMFRTTEARKDYQEETYLDLFIYQAGKKYNKRVVGLENAKKSIIDVLKAEPTSFNPDQEKLQAIMKLLRDRTYNQAMNDYYRDKNLDMLDSLYYLATPPKYLKALIHDRNITMAKSIDSLVSKGSLFAAIGAAHLPGKQGVIELLRAKGYEVKAINDPYSETGRKLKTSIEKQFIKPNYTFYTTTDSVIKMPMPSKPAFFGSTTLAPDISNGAMISLKRVALRQFLQKTDDAFDPRRLDSLFFEHIPGEIISKNLSQSGDIPVYDIVSQTRSGQSAHYKIFLTPLEIICATMSGKADYIRQFEKDVFPKIQVNTSTSGWQSIRPFQGDFKIEAPSVKLIYGDKQNTEGIELNAYDPTDKSWYFAIEKNLNDNVTLEDSRFEMERIPIEFLRELGGQATRDSQQSGDWFYTTKATIGTKKLTLKTLIKGQKYYLLGSVNASEVNSKRFLDSFSAAPEVDTEVYETLTDSAGHFLVSIPQKGNEQLLWHLAQKGIDVEEPSENAFDPAQKYVVLRGPSGKTIDVNYWEYHRYDYVPSRDTLWANIERLIVSGYTDSRHDDYKGEAYNSTNRDDLMVEEWNKRMALDSKTYREKHPITLKKTKTEENGPFTTWEAISTCDNCSQVTKHKVVTQGTELWWLKTIVDKNYSGDDSFTEKAFSSFEPESDKAPNQMFTRKFPVFLKDVASEVDSVRTSAFASVDNLEITETELPALAEFLSHYKPSAGESDGITELIEKAGDLDSEQVYDVFKSLYAAKGTTSQMQLAILESLASKRTKQAYELIAKLMEYDLPVSDSGNSINFLFSKFSADPEHSKELYPLVFEFFGIPEYQGPVLDFTASLFRDKEAPKGKIKKYRKLLLSNARLEFKRVSGANPDYESEEDESAAKTQSTGRLLSYLQLLYPYRNDRSIAGFINACKSLNNSEIRMEIASLGILYDEPADEKLYATLLSDNKTKYSAYLLLKDSGKLPKDSDWNEQQIAKAALLESIPNEKATADFISQQTLANDGKNTQIFFFMLNDPGNDDGYDAGPEKFLAAFSFAPSEDGFDPTVYRLTLVPFPVNATDVPERCKAISDEFLNPEHSRANFEKTSSVPVQEIIEEEE</sequence>
<organism evidence="2 3">
    <name type="scientific">Flavobacterium silvaticum</name>
    <dbReference type="NCBI Taxonomy" id="1852020"/>
    <lineage>
        <taxon>Bacteria</taxon>
        <taxon>Pseudomonadati</taxon>
        <taxon>Bacteroidota</taxon>
        <taxon>Flavobacteriia</taxon>
        <taxon>Flavobacteriales</taxon>
        <taxon>Flavobacteriaceae</taxon>
        <taxon>Flavobacterium</taxon>
    </lineage>
</organism>
<dbReference type="Proteomes" id="UP000712080">
    <property type="component" value="Unassembled WGS sequence"/>
</dbReference>
<dbReference type="PANTHER" id="PTHR40590:SF1">
    <property type="entry name" value="CYTOPLASMIC PROTEIN"/>
    <property type="match status" value="1"/>
</dbReference>
<feature type="signal peptide" evidence="1">
    <location>
        <begin position="1"/>
        <end position="18"/>
    </location>
</feature>
<proteinExistence type="predicted"/>
<protein>
    <submittedName>
        <fullName evidence="2">TraB/GumN family protein</fullName>
    </submittedName>
</protein>
<dbReference type="RefSeq" id="WP_169526063.1">
    <property type="nucleotide sequence ID" value="NZ_JAAMPU010000098.1"/>
</dbReference>
<accession>A0A972JEM7</accession>
<dbReference type="CDD" id="cd14789">
    <property type="entry name" value="Tiki"/>
    <property type="match status" value="1"/>
</dbReference>
<gene>
    <name evidence="2" type="ORF">G6047_03360</name>
</gene>
<evidence type="ECO:0000313" key="3">
    <source>
        <dbReference type="Proteomes" id="UP000712080"/>
    </source>
</evidence>
<reference evidence="2" key="1">
    <citation type="submission" date="2020-02" db="EMBL/GenBank/DDBJ databases">
        <title>Flavobacterium sp. genome.</title>
        <authorList>
            <person name="Jung H.S."/>
            <person name="Baek J.H."/>
            <person name="Jeon C.O."/>
        </authorList>
    </citation>
    <scope>NUCLEOTIDE SEQUENCE</scope>
    <source>
        <strain evidence="2">SE-s28</strain>
    </source>
</reference>
<dbReference type="PANTHER" id="PTHR40590">
    <property type="entry name" value="CYTOPLASMIC PROTEIN-RELATED"/>
    <property type="match status" value="1"/>
</dbReference>
<dbReference type="Pfam" id="PF01963">
    <property type="entry name" value="TraB_PrgY_gumN"/>
    <property type="match status" value="2"/>
</dbReference>
<evidence type="ECO:0000256" key="1">
    <source>
        <dbReference type="SAM" id="SignalP"/>
    </source>
</evidence>
<keyword evidence="1" id="KW-0732">Signal</keyword>
<name>A0A972JEM7_9FLAO</name>